<evidence type="ECO:0000313" key="4">
    <source>
        <dbReference type="Proteomes" id="UP000094336"/>
    </source>
</evidence>
<dbReference type="STRING" id="984486.A0A1E3QVE2"/>
<feature type="domain" description="Manganese/iron superoxide dismutase C-terminal" evidence="2">
    <location>
        <begin position="123"/>
        <end position="169"/>
    </location>
</feature>
<feature type="domain" description="Manganese/iron superoxide dismutase C-terminal" evidence="2">
    <location>
        <begin position="240"/>
        <end position="286"/>
    </location>
</feature>
<dbReference type="PANTHER" id="PTHR43595">
    <property type="entry name" value="37S RIBOSOMAL PROTEIN S26, MITOCHONDRIAL"/>
    <property type="match status" value="1"/>
</dbReference>
<evidence type="ECO:0000313" key="3">
    <source>
        <dbReference type="EMBL" id="ODQ81042.1"/>
    </source>
</evidence>
<evidence type="ECO:0000259" key="2">
    <source>
        <dbReference type="Pfam" id="PF02777"/>
    </source>
</evidence>
<keyword evidence="4" id="KW-1185">Reference proteome</keyword>
<dbReference type="InterPro" id="IPR036314">
    <property type="entry name" value="SOD_C_sf"/>
</dbReference>
<dbReference type="GO" id="GO:0004784">
    <property type="term" value="F:superoxide dismutase activity"/>
    <property type="evidence" value="ECO:0007669"/>
    <property type="project" value="InterPro"/>
</dbReference>
<dbReference type="GO" id="GO:0003735">
    <property type="term" value="F:structural constituent of ribosome"/>
    <property type="evidence" value="ECO:0007669"/>
    <property type="project" value="EnsemblFungi"/>
</dbReference>
<gene>
    <name evidence="3" type="ORF">BABINDRAFT_160459</name>
</gene>
<dbReference type="SUPFAM" id="SSF54719">
    <property type="entry name" value="Fe,Mn superoxide dismutase (SOD), C-terminal domain"/>
    <property type="match status" value="1"/>
</dbReference>
<dbReference type="EMBL" id="KV454428">
    <property type="protein sequence ID" value="ODQ81042.1"/>
    <property type="molecule type" value="Genomic_DNA"/>
</dbReference>
<dbReference type="Pfam" id="PF02777">
    <property type="entry name" value="Sod_Fe_C"/>
    <property type="match status" value="2"/>
</dbReference>
<accession>A0A1E3QVE2</accession>
<comment type="function">
    <text evidence="1">Component of the mitochondrial ribosome (mitoribosome), a dedicated translation machinery responsible for the synthesis of mitochondrial genome-encoded proteins, including at least some of the essential transmembrane subunits of the mitochondrial respiratory chain. The mitoribosomes are attached to the mitochondrial inner membrane and translation products are cotranslationally integrated into the membrane.</text>
</comment>
<protein>
    <recommendedName>
        <fullName evidence="2">Manganese/iron superoxide dismutase C-terminal domain-containing protein</fullName>
    </recommendedName>
</protein>
<dbReference type="AlphaFoldDB" id="A0A1E3QVE2"/>
<name>A0A1E3QVE2_9ASCO</name>
<dbReference type="GO" id="GO:0046872">
    <property type="term" value="F:metal ion binding"/>
    <property type="evidence" value="ECO:0007669"/>
    <property type="project" value="InterPro"/>
</dbReference>
<dbReference type="GeneID" id="30146095"/>
<dbReference type="OrthoDB" id="275227at2759"/>
<dbReference type="InterPro" id="IPR019832">
    <property type="entry name" value="Mn/Fe_SOD_C"/>
</dbReference>
<evidence type="ECO:0000256" key="1">
    <source>
        <dbReference type="ARBA" id="ARBA00037226"/>
    </source>
</evidence>
<dbReference type="GO" id="GO:0005763">
    <property type="term" value="C:mitochondrial small ribosomal subunit"/>
    <property type="evidence" value="ECO:0007669"/>
    <property type="project" value="EnsemblFungi"/>
</dbReference>
<organism evidence="3 4">
    <name type="scientific">Babjeviella inositovora NRRL Y-12698</name>
    <dbReference type="NCBI Taxonomy" id="984486"/>
    <lineage>
        <taxon>Eukaryota</taxon>
        <taxon>Fungi</taxon>
        <taxon>Dikarya</taxon>
        <taxon>Ascomycota</taxon>
        <taxon>Saccharomycotina</taxon>
        <taxon>Pichiomycetes</taxon>
        <taxon>Serinales incertae sedis</taxon>
        <taxon>Babjeviella</taxon>
    </lineage>
</organism>
<dbReference type="PANTHER" id="PTHR43595:SF1">
    <property type="entry name" value="SMALL RIBOSOMAL SUBUNIT PROTEIN MS43"/>
    <property type="match status" value="1"/>
</dbReference>
<dbReference type="Gene3D" id="3.55.40.20">
    <property type="entry name" value="Iron/manganese superoxide dismutase, C-terminal domain"/>
    <property type="match status" value="1"/>
</dbReference>
<reference evidence="4" key="1">
    <citation type="submission" date="2016-05" db="EMBL/GenBank/DDBJ databases">
        <title>Comparative genomics of biotechnologically important yeasts.</title>
        <authorList>
            <consortium name="DOE Joint Genome Institute"/>
            <person name="Riley R."/>
            <person name="Haridas S."/>
            <person name="Wolfe K.H."/>
            <person name="Lopes M.R."/>
            <person name="Hittinger C.T."/>
            <person name="Goker M."/>
            <person name="Salamov A."/>
            <person name="Wisecaver J."/>
            <person name="Long T.M."/>
            <person name="Aerts A.L."/>
            <person name="Barry K."/>
            <person name="Choi C."/>
            <person name="Clum A."/>
            <person name="Coughlan A.Y."/>
            <person name="Deshpande S."/>
            <person name="Douglass A.P."/>
            <person name="Hanson S.J."/>
            <person name="Klenk H.-P."/>
            <person name="Labutti K."/>
            <person name="Lapidus A."/>
            <person name="Lindquist E."/>
            <person name="Lipzen A."/>
            <person name="Meier-Kolthoff J.P."/>
            <person name="Ohm R.A."/>
            <person name="Otillar R.P."/>
            <person name="Pangilinan J."/>
            <person name="Peng Y."/>
            <person name="Rokas A."/>
            <person name="Rosa C.A."/>
            <person name="Scheuner C."/>
            <person name="Sibirny A.A."/>
            <person name="Slot J.C."/>
            <person name="Stielow J.B."/>
            <person name="Sun H."/>
            <person name="Kurtzman C.P."/>
            <person name="Blackwell M."/>
            <person name="Grigoriev I.V."/>
            <person name="Jeffries T.W."/>
        </authorList>
    </citation>
    <scope>NUCLEOTIDE SEQUENCE [LARGE SCALE GENOMIC DNA]</scope>
    <source>
        <strain evidence="4">NRRL Y-12698</strain>
    </source>
</reference>
<dbReference type="Proteomes" id="UP000094336">
    <property type="component" value="Unassembled WGS sequence"/>
</dbReference>
<dbReference type="RefSeq" id="XP_018986370.1">
    <property type="nucleotide sequence ID" value="XM_019128242.1"/>
</dbReference>
<sequence>MVESFKASGIKGLYSAQGLQNAWFEPADKYTTNLNALISHEESSDFLKTFPALSTITSQFAKNANELAVYNNATYLTNLQFCMEALNETRVLNVDHSTLVSKPNAGALLKSNNGTYTNTPIENGDLHEWIVESFGSLEEFRTLLLNQAHAIKGDGFTWLVANNASGDAKRMDLENLFVVNTYNAGVPDDNVRGGQMNKLADQQKETKPQQEDIKSIDEEALDRAMETIGTVESVYAKVNQGKTNYVPILCLNASPKAYLADYGVFGKRQYLDNVWECIDWEVVERRAPSREKRSSSYI</sequence>
<proteinExistence type="predicted"/>